<comment type="caution">
    <text evidence="1">The sequence shown here is derived from an EMBL/GenBank/DDBJ whole genome shotgun (WGS) entry which is preliminary data.</text>
</comment>
<dbReference type="EMBL" id="JANPWB010000003">
    <property type="protein sequence ID" value="KAJ1197278.1"/>
    <property type="molecule type" value="Genomic_DNA"/>
</dbReference>
<name>A0AAV7V7M6_PLEWA</name>
<evidence type="ECO:0000313" key="2">
    <source>
        <dbReference type="Proteomes" id="UP001066276"/>
    </source>
</evidence>
<proteinExistence type="predicted"/>
<sequence>MGVPQQEREGLVGGPGVSYGLCWLRTSLELGRSRRAAARLPFWVKAGRVSTDTDRLFNGDTDAAGLMRVVSSSRTLPLSGLSAPQKKVWKYSRLLKRRRPLSGEGAECLLGRVLTIQLLRNVEHSTKGRTGTAT</sequence>
<keyword evidence="2" id="KW-1185">Reference proteome</keyword>
<dbReference type="AlphaFoldDB" id="A0AAV7V7M6"/>
<protein>
    <submittedName>
        <fullName evidence="1">Uncharacterized protein</fullName>
    </submittedName>
</protein>
<accession>A0AAV7V7M6</accession>
<reference evidence="1" key="1">
    <citation type="journal article" date="2022" name="bioRxiv">
        <title>Sequencing and chromosome-scale assembly of the giantPleurodeles waltlgenome.</title>
        <authorList>
            <person name="Brown T."/>
            <person name="Elewa A."/>
            <person name="Iarovenko S."/>
            <person name="Subramanian E."/>
            <person name="Araus A.J."/>
            <person name="Petzold A."/>
            <person name="Susuki M."/>
            <person name="Suzuki K.-i.T."/>
            <person name="Hayashi T."/>
            <person name="Toyoda A."/>
            <person name="Oliveira C."/>
            <person name="Osipova E."/>
            <person name="Leigh N.D."/>
            <person name="Simon A."/>
            <person name="Yun M.H."/>
        </authorList>
    </citation>
    <scope>NUCLEOTIDE SEQUENCE</scope>
    <source>
        <strain evidence="1">20211129_DDA</strain>
        <tissue evidence="1">Liver</tissue>
    </source>
</reference>
<organism evidence="1 2">
    <name type="scientific">Pleurodeles waltl</name>
    <name type="common">Iberian ribbed newt</name>
    <dbReference type="NCBI Taxonomy" id="8319"/>
    <lineage>
        <taxon>Eukaryota</taxon>
        <taxon>Metazoa</taxon>
        <taxon>Chordata</taxon>
        <taxon>Craniata</taxon>
        <taxon>Vertebrata</taxon>
        <taxon>Euteleostomi</taxon>
        <taxon>Amphibia</taxon>
        <taxon>Batrachia</taxon>
        <taxon>Caudata</taxon>
        <taxon>Salamandroidea</taxon>
        <taxon>Salamandridae</taxon>
        <taxon>Pleurodelinae</taxon>
        <taxon>Pleurodeles</taxon>
    </lineage>
</organism>
<evidence type="ECO:0000313" key="1">
    <source>
        <dbReference type="EMBL" id="KAJ1197278.1"/>
    </source>
</evidence>
<dbReference type="Proteomes" id="UP001066276">
    <property type="component" value="Chromosome 2_1"/>
</dbReference>
<gene>
    <name evidence="1" type="ORF">NDU88_001140</name>
</gene>